<dbReference type="Pfam" id="PF02683">
    <property type="entry name" value="DsbD_TM"/>
    <property type="match status" value="1"/>
</dbReference>
<dbReference type="EMBL" id="CP116507">
    <property type="protein sequence ID" value="WCG21800.1"/>
    <property type="molecule type" value="Genomic_DNA"/>
</dbReference>
<evidence type="ECO:0000256" key="1">
    <source>
        <dbReference type="ARBA" id="ARBA00004141"/>
    </source>
</evidence>
<organism evidence="8 9">
    <name type="scientific">Vagococcus lutrae</name>
    <dbReference type="NCBI Taxonomy" id="81947"/>
    <lineage>
        <taxon>Bacteria</taxon>
        <taxon>Bacillati</taxon>
        <taxon>Bacillota</taxon>
        <taxon>Bacilli</taxon>
        <taxon>Lactobacillales</taxon>
        <taxon>Enterococcaceae</taxon>
        <taxon>Vagococcus</taxon>
    </lineage>
</organism>
<evidence type="ECO:0000313" key="9">
    <source>
        <dbReference type="Proteomes" id="UP001179600"/>
    </source>
</evidence>
<evidence type="ECO:0000256" key="5">
    <source>
        <dbReference type="ARBA" id="ARBA00023136"/>
    </source>
</evidence>
<gene>
    <name evidence="8" type="ORF">PML95_05170</name>
</gene>
<keyword evidence="5 6" id="KW-0472">Membrane</keyword>
<dbReference type="InterPro" id="IPR051790">
    <property type="entry name" value="Cytochrome_c-biogenesis_DsbD"/>
</dbReference>
<keyword evidence="3 6" id="KW-0812">Transmembrane</keyword>
<evidence type="ECO:0000259" key="7">
    <source>
        <dbReference type="Pfam" id="PF02683"/>
    </source>
</evidence>
<evidence type="ECO:0000256" key="2">
    <source>
        <dbReference type="ARBA" id="ARBA00006143"/>
    </source>
</evidence>
<feature type="transmembrane region" description="Helical" evidence="6">
    <location>
        <begin position="6"/>
        <end position="29"/>
    </location>
</feature>
<feature type="transmembrane region" description="Helical" evidence="6">
    <location>
        <begin position="199"/>
        <end position="223"/>
    </location>
</feature>
<comment type="subcellular location">
    <subcellularLocation>
        <location evidence="1">Membrane</location>
        <topology evidence="1">Multi-pass membrane protein</topology>
    </subcellularLocation>
</comment>
<keyword evidence="4 6" id="KW-1133">Transmembrane helix</keyword>
<evidence type="ECO:0000256" key="4">
    <source>
        <dbReference type="ARBA" id="ARBA00022989"/>
    </source>
</evidence>
<protein>
    <submittedName>
        <fullName evidence="8">Cytochrome c biogenesis CcdA family protein</fullName>
    </submittedName>
</protein>
<evidence type="ECO:0000256" key="3">
    <source>
        <dbReference type="ARBA" id="ARBA00022692"/>
    </source>
</evidence>
<dbReference type="Proteomes" id="UP001179600">
    <property type="component" value="Chromosome"/>
</dbReference>
<comment type="similarity">
    <text evidence="2">Belongs to the DsbD family.</text>
</comment>
<feature type="transmembrane region" description="Helical" evidence="6">
    <location>
        <begin position="157"/>
        <end position="178"/>
    </location>
</feature>
<feature type="transmembrane region" description="Helical" evidence="6">
    <location>
        <begin position="75"/>
        <end position="98"/>
    </location>
</feature>
<dbReference type="InterPro" id="IPR003834">
    <property type="entry name" value="Cyt_c_assmbl_TM_dom"/>
</dbReference>
<feature type="transmembrane region" description="Helical" evidence="6">
    <location>
        <begin position="41"/>
        <end position="63"/>
    </location>
</feature>
<reference evidence="8" key="1">
    <citation type="submission" date="2023-01" db="EMBL/GenBank/DDBJ databases">
        <title>Oxazolidinone resistance genes in florfenicol resistant enterococci from beef cattle and veal calves at slaughter.</title>
        <authorList>
            <person name="Biggel M."/>
        </authorList>
    </citation>
    <scope>NUCLEOTIDE SEQUENCE</scope>
    <source>
        <strain evidence="8">K204-1</strain>
    </source>
</reference>
<evidence type="ECO:0000313" key="8">
    <source>
        <dbReference type="EMBL" id="WCG21800.1"/>
    </source>
</evidence>
<accession>A0AAF0BGX4</accession>
<dbReference type="GO" id="GO:0016020">
    <property type="term" value="C:membrane"/>
    <property type="evidence" value="ECO:0007669"/>
    <property type="project" value="UniProtKB-SubCell"/>
</dbReference>
<feature type="domain" description="Cytochrome C biogenesis protein transmembrane" evidence="7">
    <location>
        <begin position="4"/>
        <end position="213"/>
    </location>
</feature>
<name>A0AAF0BGX4_9ENTE</name>
<dbReference type="PANTHER" id="PTHR31272:SF4">
    <property type="entry name" value="CYTOCHROME C-TYPE BIOGENESIS PROTEIN HI_1454-RELATED"/>
    <property type="match status" value="1"/>
</dbReference>
<dbReference type="PANTHER" id="PTHR31272">
    <property type="entry name" value="CYTOCHROME C-TYPE BIOGENESIS PROTEIN HI_1454-RELATED"/>
    <property type="match status" value="1"/>
</dbReference>
<evidence type="ECO:0000256" key="6">
    <source>
        <dbReference type="SAM" id="Phobius"/>
    </source>
</evidence>
<proteinExistence type="inferred from homology"/>
<feature type="transmembrane region" description="Helical" evidence="6">
    <location>
        <begin position="119"/>
        <end position="145"/>
    </location>
</feature>
<dbReference type="AlphaFoldDB" id="A0AAF0BGX4"/>
<dbReference type="GO" id="GO:0017004">
    <property type="term" value="P:cytochrome complex assembly"/>
    <property type="evidence" value="ECO:0007669"/>
    <property type="project" value="InterPro"/>
</dbReference>
<dbReference type="RefSeq" id="WP_202585179.1">
    <property type="nucleotide sequence ID" value="NZ_BKBT01000008.1"/>
</dbReference>
<sequence length="224" mass="25105">MYYILSFLEGLITFISPCILPLLPIYLVYFLGGEQKSFRLLFYRTLAFVLGFTTIFVSMGVFAGWIGSLFVRYRLAIQLLTGGFVMYAGLYFLGVIPEEWGKIFKGRSTSQTKQQPDTLLSYYLFGIVFSLAWSPCLGVFLGSALSLASHQGTALKGALMLVSYSFGLGLPFMLSAFFMDSLKPLFNKIKANYDIINRVSGIILIILGILMMTGFMTKLQLWLL</sequence>